<dbReference type="EMBL" id="RCNL01000003">
    <property type="protein sequence ID" value="TXL78952.1"/>
    <property type="molecule type" value="Genomic_DNA"/>
</dbReference>
<comment type="caution">
    <text evidence="1">The sequence shown here is derived from an EMBL/GenBank/DDBJ whole genome shotgun (WGS) entry which is preliminary data.</text>
</comment>
<evidence type="ECO:0000313" key="1">
    <source>
        <dbReference type="EMBL" id="TXL78952.1"/>
    </source>
</evidence>
<sequence>MLERVYPASLLDPTIKSVRADNQEAEGKTTKVHRHLPIVSRMDFREVGEASEEKSEGYGLTQGNLKAVIKTL</sequence>
<dbReference type="RefSeq" id="WP_147789054.1">
    <property type="nucleotide sequence ID" value="NZ_RCNL01000003.1"/>
</dbReference>
<accession>A0ABY3LG98</accession>
<gene>
    <name evidence="1" type="ORF">D9O29_08530</name>
</gene>
<organism evidence="1 2">
    <name type="scientific">Pantoea vagans</name>
    <dbReference type="NCBI Taxonomy" id="470934"/>
    <lineage>
        <taxon>Bacteria</taxon>
        <taxon>Pseudomonadati</taxon>
        <taxon>Pseudomonadota</taxon>
        <taxon>Gammaproteobacteria</taxon>
        <taxon>Enterobacterales</taxon>
        <taxon>Erwiniaceae</taxon>
        <taxon>Pantoea</taxon>
    </lineage>
</organism>
<dbReference type="Proteomes" id="UP000426772">
    <property type="component" value="Unassembled WGS sequence"/>
</dbReference>
<keyword evidence="2" id="KW-1185">Reference proteome</keyword>
<evidence type="ECO:0000313" key="2">
    <source>
        <dbReference type="Proteomes" id="UP000426772"/>
    </source>
</evidence>
<proteinExistence type="predicted"/>
<reference evidence="1 2" key="1">
    <citation type="submission" date="2018-10" db="EMBL/GenBank/DDBJ databases">
        <title>Draft genome sequence of Pantoea vagans isolated from corpses of the sugarcane aphid Melanaphis sacchari Zehntner.</title>
        <authorList>
            <person name="Toledo E."/>
            <person name="Pena G."/>
            <person name="Lozano L."/>
        </authorList>
    </citation>
    <scope>NUCLEOTIDE SEQUENCE [LARGE SCALE GENOMIC DNA]</scope>
    <source>
        <strain evidence="1 2">ET-90</strain>
    </source>
</reference>
<name>A0ABY3LG98_9GAMM</name>
<protein>
    <submittedName>
        <fullName evidence="1">Uncharacterized protein</fullName>
    </submittedName>
</protein>